<dbReference type="HOGENOM" id="CLU_1045864_0_0_1"/>
<evidence type="ECO:0000313" key="1">
    <source>
        <dbReference type="EMBL" id="EGS21432.1"/>
    </source>
</evidence>
<dbReference type="RefSeq" id="XP_006693728.1">
    <property type="nucleotide sequence ID" value="XM_006693665.1"/>
</dbReference>
<dbReference type="AlphaFoldDB" id="G0S5G7"/>
<sequence length="266" mass="30391">MSEAEALAGLRVACNIFQVISFSKEVIELFHAFYENRNPDPSITVTTSDLTKAIDDLCPRNSLASTHLHSKRRTATYQDKAFANLDNTLQQCIRALAFGGTRLTEIFRKQSEQTAEAVEKLASHITIEAKKTRDEILCESQRHREELVSRTKETHDKISKLATDTRALAELIREQPDLFKEHFTQQANEVFHELAYHVTTEAQVTRQRIDETSAYKQLLESLWYPAMDERITRLSIHIVTHFSGYLAKTSSQTKMMRMTSQGDGIV</sequence>
<dbReference type="GeneID" id="18257328"/>
<organism evidence="2">
    <name type="scientific">Chaetomium thermophilum (strain DSM 1495 / CBS 144.50 / IMI 039719)</name>
    <name type="common">Thermochaetoides thermophila</name>
    <dbReference type="NCBI Taxonomy" id="759272"/>
    <lineage>
        <taxon>Eukaryota</taxon>
        <taxon>Fungi</taxon>
        <taxon>Dikarya</taxon>
        <taxon>Ascomycota</taxon>
        <taxon>Pezizomycotina</taxon>
        <taxon>Sordariomycetes</taxon>
        <taxon>Sordariomycetidae</taxon>
        <taxon>Sordariales</taxon>
        <taxon>Chaetomiaceae</taxon>
        <taxon>Thermochaetoides</taxon>
    </lineage>
</organism>
<evidence type="ECO:0000313" key="2">
    <source>
        <dbReference type="Proteomes" id="UP000008066"/>
    </source>
</evidence>
<dbReference type="KEGG" id="cthr:CTHT_0032900"/>
<proteinExistence type="predicted"/>
<dbReference type="EMBL" id="GL988041">
    <property type="protein sequence ID" value="EGS21432.1"/>
    <property type="molecule type" value="Genomic_DNA"/>
</dbReference>
<name>G0S5G7_CHATD</name>
<gene>
    <name evidence="1" type="ORF">CTHT_0032900</name>
</gene>
<keyword evidence="2" id="KW-1185">Reference proteome</keyword>
<dbReference type="OrthoDB" id="5086500at2759"/>
<dbReference type="Proteomes" id="UP000008066">
    <property type="component" value="Unassembled WGS sequence"/>
</dbReference>
<accession>G0S5G7</accession>
<reference evidence="1 2" key="1">
    <citation type="journal article" date="2011" name="Cell">
        <title>Insight into structure and assembly of the nuclear pore complex by utilizing the genome of a eukaryotic thermophile.</title>
        <authorList>
            <person name="Amlacher S."/>
            <person name="Sarges P."/>
            <person name="Flemming D."/>
            <person name="van Noort V."/>
            <person name="Kunze R."/>
            <person name="Devos D.P."/>
            <person name="Arumugam M."/>
            <person name="Bork P."/>
            <person name="Hurt E."/>
        </authorList>
    </citation>
    <scope>NUCLEOTIDE SEQUENCE [LARGE SCALE GENOMIC DNA]</scope>
    <source>
        <strain evidence="2">DSM 1495 / CBS 144.50 / IMI 039719</strain>
    </source>
</reference>
<protein>
    <submittedName>
        <fullName evidence="1">Uncharacterized protein</fullName>
    </submittedName>
</protein>